<sequence length="133" mass="14969">MQLLTGHGNFKVKLHSLHLVQSPLCDVYGVDDTVQHMITECLKTYDIRQWLHGITATGIKGRGKWEIPEKTRRPTASSGTIPTCENLVTRPGIEPGSRWWEASVITGHPPRPQEGKMREAKRWGVVSELVALY</sequence>
<reference evidence="1 2" key="1">
    <citation type="submission" date="2023-02" db="EMBL/GenBank/DDBJ databases">
        <title>LHISI_Scaffold_Assembly.</title>
        <authorList>
            <person name="Stuart O.P."/>
            <person name="Cleave R."/>
            <person name="Magrath M.J.L."/>
            <person name="Mikheyev A.S."/>
        </authorList>
    </citation>
    <scope>NUCLEOTIDE SEQUENCE [LARGE SCALE GENOMIC DNA]</scope>
    <source>
        <strain evidence="1">Daus_M_001</strain>
        <tissue evidence="1">Leg muscle</tissue>
    </source>
</reference>
<dbReference type="EMBL" id="JARBHB010000003">
    <property type="protein sequence ID" value="KAJ8887971.1"/>
    <property type="molecule type" value="Genomic_DNA"/>
</dbReference>
<proteinExistence type="predicted"/>
<organism evidence="1 2">
    <name type="scientific">Dryococelus australis</name>
    <dbReference type="NCBI Taxonomy" id="614101"/>
    <lineage>
        <taxon>Eukaryota</taxon>
        <taxon>Metazoa</taxon>
        <taxon>Ecdysozoa</taxon>
        <taxon>Arthropoda</taxon>
        <taxon>Hexapoda</taxon>
        <taxon>Insecta</taxon>
        <taxon>Pterygota</taxon>
        <taxon>Neoptera</taxon>
        <taxon>Polyneoptera</taxon>
        <taxon>Phasmatodea</taxon>
        <taxon>Verophasmatodea</taxon>
        <taxon>Anareolatae</taxon>
        <taxon>Phasmatidae</taxon>
        <taxon>Eurycanthinae</taxon>
        <taxon>Dryococelus</taxon>
    </lineage>
</organism>
<comment type="caution">
    <text evidence="1">The sequence shown here is derived from an EMBL/GenBank/DDBJ whole genome shotgun (WGS) entry which is preliminary data.</text>
</comment>
<evidence type="ECO:0000313" key="1">
    <source>
        <dbReference type="EMBL" id="KAJ8887971.1"/>
    </source>
</evidence>
<accession>A0ABQ9HUA4</accession>
<keyword evidence="2" id="KW-1185">Reference proteome</keyword>
<name>A0ABQ9HUA4_9NEOP</name>
<evidence type="ECO:0000313" key="2">
    <source>
        <dbReference type="Proteomes" id="UP001159363"/>
    </source>
</evidence>
<dbReference type="Proteomes" id="UP001159363">
    <property type="component" value="Chromosome 3"/>
</dbReference>
<protein>
    <submittedName>
        <fullName evidence="1">Uncharacterized protein</fullName>
    </submittedName>
</protein>
<gene>
    <name evidence="1" type="ORF">PR048_007456</name>
</gene>